<evidence type="ECO:0000313" key="3">
    <source>
        <dbReference type="Proteomes" id="UP000824120"/>
    </source>
</evidence>
<dbReference type="AlphaFoldDB" id="A0A9J6A7U7"/>
<evidence type="ECO:0000313" key="2">
    <source>
        <dbReference type="EMBL" id="KAG5620363.1"/>
    </source>
</evidence>
<feature type="domain" description="F-box" evidence="1">
    <location>
        <begin position="33"/>
        <end position="86"/>
    </location>
</feature>
<dbReference type="InterPro" id="IPR053772">
    <property type="entry name" value="At1g61320/At1g61330-like"/>
</dbReference>
<keyword evidence="3" id="KW-1185">Reference proteome</keyword>
<comment type="caution">
    <text evidence="2">The sequence shown here is derived from an EMBL/GenBank/DDBJ whole genome shotgun (WGS) entry which is preliminary data.</text>
</comment>
<organism evidence="2 3">
    <name type="scientific">Solanum commersonii</name>
    <name type="common">Commerson's wild potato</name>
    <name type="synonym">Commerson's nightshade</name>
    <dbReference type="NCBI Taxonomy" id="4109"/>
    <lineage>
        <taxon>Eukaryota</taxon>
        <taxon>Viridiplantae</taxon>
        <taxon>Streptophyta</taxon>
        <taxon>Embryophyta</taxon>
        <taxon>Tracheophyta</taxon>
        <taxon>Spermatophyta</taxon>
        <taxon>Magnoliopsida</taxon>
        <taxon>eudicotyledons</taxon>
        <taxon>Gunneridae</taxon>
        <taxon>Pentapetalae</taxon>
        <taxon>asterids</taxon>
        <taxon>lamiids</taxon>
        <taxon>Solanales</taxon>
        <taxon>Solanaceae</taxon>
        <taxon>Solanoideae</taxon>
        <taxon>Solaneae</taxon>
        <taxon>Solanum</taxon>
    </lineage>
</organism>
<dbReference type="InterPro" id="IPR001810">
    <property type="entry name" value="F-box_dom"/>
</dbReference>
<dbReference type="PANTHER" id="PTHR34145:SF68">
    <property type="entry name" value="FBD DOMAIN-CONTAINING PROTEIN"/>
    <property type="match status" value="1"/>
</dbReference>
<sequence>MNNQNQFSGNSESLFVENLPQKKVKIETECEETDRISKLPYAIIVQILSLLSITDVFRTTVLYKDWQYFWTCINNIVYDNKEYGHLDNSTLHKFISLTDNVLPLLSFSSIKKLSFNFVFRYGDGLSYFPVIDKWLEFVVNKKVEDLCMNIRHRSVYPIGKDQPYSFPEVLCSSHPPGDWYPFENDNDTCCFEIVSPYVEHLTISRGFNYKKIKHRDLSSWNHANLNLYFDEFAERDENIVKDFFVSVHCANELILSSWKYLSLEENIFKVVLQNLKNVKVMPLCSHTDTSDATKLDQFLKFLLEHAINLEKLVIVPEHKECNSCSTDTSNLKKNLLAFSTTSISAIISLES</sequence>
<dbReference type="OrthoDB" id="1212413at2759"/>
<evidence type="ECO:0000259" key="1">
    <source>
        <dbReference type="PROSITE" id="PS50181"/>
    </source>
</evidence>
<dbReference type="PANTHER" id="PTHR34145">
    <property type="entry name" value="OS02G0105600 PROTEIN"/>
    <property type="match status" value="1"/>
</dbReference>
<proteinExistence type="predicted"/>
<dbReference type="EMBL" id="JACXVP010000002">
    <property type="protein sequence ID" value="KAG5620363.1"/>
    <property type="molecule type" value="Genomic_DNA"/>
</dbReference>
<dbReference type="Proteomes" id="UP000824120">
    <property type="component" value="Chromosome 2"/>
</dbReference>
<name>A0A9J6A7U7_SOLCO</name>
<dbReference type="InterPro" id="IPR036047">
    <property type="entry name" value="F-box-like_dom_sf"/>
</dbReference>
<gene>
    <name evidence="2" type="ORF">H5410_005581</name>
</gene>
<protein>
    <recommendedName>
        <fullName evidence="1">F-box domain-containing protein</fullName>
    </recommendedName>
</protein>
<dbReference type="SUPFAM" id="SSF81383">
    <property type="entry name" value="F-box domain"/>
    <property type="match status" value="1"/>
</dbReference>
<accession>A0A9J6A7U7</accession>
<dbReference type="PROSITE" id="PS50181">
    <property type="entry name" value="FBOX"/>
    <property type="match status" value="1"/>
</dbReference>
<reference evidence="2 3" key="1">
    <citation type="submission" date="2020-09" db="EMBL/GenBank/DDBJ databases">
        <title>De no assembly of potato wild relative species, Solanum commersonii.</title>
        <authorList>
            <person name="Cho K."/>
        </authorList>
    </citation>
    <scope>NUCLEOTIDE SEQUENCE [LARGE SCALE GENOMIC DNA]</scope>
    <source>
        <strain evidence="2">LZ3.2</strain>
        <tissue evidence="2">Leaf</tissue>
    </source>
</reference>